<evidence type="ECO:0000313" key="3">
    <source>
        <dbReference type="EMBL" id="MFC4824801.1"/>
    </source>
</evidence>
<gene>
    <name evidence="3" type="ORF">ACFO9K_11080</name>
</gene>
<comment type="caution">
    <text evidence="3">The sequence shown here is derived from an EMBL/GenBank/DDBJ whole genome shotgun (WGS) entry which is preliminary data.</text>
</comment>
<keyword evidence="3" id="KW-0328">Glycosyltransferase</keyword>
<sequence length="250" mass="27331">MDCSVGLVIPAYNPDSDILRDYIVEVTSVLAPDEIRVELDGDIEAPIDDLDVTVNHSATRRGKGAAIVDGFESLSPDVDIVLFADADGSTAVESLTELVRTLQTTDVDICVGSRRHPDATIASHQSVFRRHLGDVFAWTARRFLDVSLYDYQCGAKALTTDAWRDVRDYINERGFAFDLELIAIAAALRLTIEEVPVTWDDNPDSTVDPIRTTADMLRSLVSVRNRSKRIGSDSASVSGGRDDTAALTDD</sequence>
<dbReference type="InterPro" id="IPR001173">
    <property type="entry name" value="Glyco_trans_2-like"/>
</dbReference>
<reference evidence="3 4" key="1">
    <citation type="journal article" date="2019" name="Int. J. Syst. Evol. Microbiol.">
        <title>The Global Catalogue of Microorganisms (GCM) 10K type strain sequencing project: providing services to taxonomists for standard genome sequencing and annotation.</title>
        <authorList>
            <consortium name="The Broad Institute Genomics Platform"/>
            <consortium name="The Broad Institute Genome Sequencing Center for Infectious Disease"/>
            <person name="Wu L."/>
            <person name="Ma J."/>
        </authorList>
    </citation>
    <scope>NUCLEOTIDE SEQUENCE [LARGE SCALE GENOMIC DNA]</scope>
    <source>
        <strain evidence="3 4">XZYJ18</strain>
    </source>
</reference>
<dbReference type="SUPFAM" id="SSF53448">
    <property type="entry name" value="Nucleotide-diphospho-sugar transferases"/>
    <property type="match status" value="1"/>
</dbReference>
<dbReference type="Gene3D" id="3.90.550.10">
    <property type="entry name" value="Spore Coat Polysaccharide Biosynthesis Protein SpsA, Chain A"/>
    <property type="match status" value="1"/>
</dbReference>
<dbReference type="EMBL" id="JBHSHT010000001">
    <property type="protein sequence ID" value="MFC4824801.1"/>
    <property type="molecule type" value="Genomic_DNA"/>
</dbReference>
<protein>
    <submittedName>
        <fullName evidence="3">Glycosyltransferase</fullName>
        <ecNumber evidence="3">2.4.-.-</ecNumber>
    </submittedName>
</protein>
<dbReference type="PANTHER" id="PTHR10859:SF91">
    <property type="entry name" value="DOLICHYL-PHOSPHATE BETA-GLUCOSYLTRANSFERASE"/>
    <property type="match status" value="1"/>
</dbReference>
<organism evidence="3 4">
    <name type="scientific">Halorussus aquaticus</name>
    <dbReference type="NCBI Taxonomy" id="2953748"/>
    <lineage>
        <taxon>Archaea</taxon>
        <taxon>Methanobacteriati</taxon>
        <taxon>Methanobacteriota</taxon>
        <taxon>Stenosarchaea group</taxon>
        <taxon>Halobacteria</taxon>
        <taxon>Halobacteriales</taxon>
        <taxon>Haladaptataceae</taxon>
        <taxon>Halorussus</taxon>
    </lineage>
</organism>
<evidence type="ECO:0000256" key="1">
    <source>
        <dbReference type="SAM" id="MobiDB-lite"/>
    </source>
</evidence>
<name>A0ABD5Q276_9EURY</name>
<dbReference type="InterPro" id="IPR029044">
    <property type="entry name" value="Nucleotide-diphossugar_trans"/>
</dbReference>
<feature type="region of interest" description="Disordered" evidence="1">
    <location>
        <begin position="229"/>
        <end position="250"/>
    </location>
</feature>
<dbReference type="GeneID" id="73044499"/>
<dbReference type="Proteomes" id="UP001595945">
    <property type="component" value="Unassembled WGS sequence"/>
</dbReference>
<keyword evidence="3" id="KW-0808">Transferase</keyword>
<proteinExistence type="predicted"/>
<dbReference type="Pfam" id="PF00535">
    <property type="entry name" value="Glycos_transf_2"/>
    <property type="match status" value="1"/>
</dbReference>
<dbReference type="AlphaFoldDB" id="A0ABD5Q276"/>
<evidence type="ECO:0000259" key="2">
    <source>
        <dbReference type="Pfam" id="PF00535"/>
    </source>
</evidence>
<accession>A0ABD5Q276</accession>
<evidence type="ECO:0000313" key="4">
    <source>
        <dbReference type="Proteomes" id="UP001595945"/>
    </source>
</evidence>
<dbReference type="GO" id="GO:0016757">
    <property type="term" value="F:glycosyltransferase activity"/>
    <property type="evidence" value="ECO:0007669"/>
    <property type="project" value="UniProtKB-KW"/>
</dbReference>
<feature type="domain" description="Glycosyltransferase 2-like" evidence="2">
    <location>
        <begin position="8"/>
        <end position="118"/>
    </location>
</feature>
<dbReference type="EC" id="2.4.-.-" evidence="3"/>
<keyword evidence="4" id="KW-1185">Reference proteome</keyword>
<dbReference type="PANTHER" id="PTHR10859">
    <property type="entry name" value="GLYCOSYL TRANSFERASE"/>
    <property type="match status" value="1"/>
</dbReference>
<dbReference type="RefSeq" id="WP_254269481.1">
    <property type="nucleotide sequence ID" value="NZ_CP100400.1"/>
</dbReference>